<evidence type="ECO:0000256" key="3">
    <source>
        <dbReference type="ARBA" id="ARBA00022448"/>
    </source>
</evidence>
<keyword evidence="5" id="KW-0597">Phosphoprotein</keyword>
<comment type="subcellular location">
    <subcellularLocation>
        <location evidence="1">Cell membrane</location>
        <topology evidence="1">Multi-pass membrane protein</topology>
    </subcellularLocation>
</comment>
<feature type="transmembrane region" description="Helical" evidence="13">
    <location>
        <begin position="244"/>
        <end position="263"/>
    </location>
</feature>
<dbReference type="Gene3D" id="3.40.50.1000">
    <property type="entry name" value="HAD superfamily/HAD-like"/>
    <property type="match status" value="1"/>
</dbReference>
<dbReference type="CDD" id="cd00371">
    <property type="entry name" value="HMA"/>
    <property type="match status" value="1"/>
</dbReference>
<reference evidence="16 17" key="1">
    <citation type="submission" date="2016-08" db="EMBL/GenBank/DDBJ databases">
        <authorList>
            <person name="Seilhamer J.J."/>
        </authorList>
    </citation>
    <scope>NUCLEOTIDE SEQUENCE [LARGE SCALE GENOMIC DNA]</scope>
    <source>
        <strain evidence="16 17">DX4</strain>
    </source>
</reference>
<dbReference type="AlphaFoldDB" id="A0A1D7QKD8"/>
<comment type="similarity">
    <text evidence="2">Belongs to the cation transport ATPase (P-type) (TC 3.A.3) family. Type IB subfamily.</text>
</comment>
<evidence type="ECO:0000256" key="2">
    <source>
        <dbReference type="ARBA" id="ARBA00006024"/>
    </source>
</evidence>
<organism evidence="16 17">
    <name type="scientific">Pedobacter steynii</name>
    <dbReference type="NCBI Taxonomy" id="430522"/>
    <lineage>
        <taxon>Bacteria</taxon>
        <taxon>Pseudomonadati</taxon>
        <taxon>Bacteroidota</taxon>
        <taxon>Sphingobacteriia</taxon>
        <taxon>Sphingobacteriales</taxon>
        <taxon>Sphingobacteriaceae</taxon>
        <taxon>Pedobacter</taxon>
    </lineage>
</organism>
<dbReference type="PRINTS" id="PR00119">
    <property type="entry name" value="CATATPASE"/>
</dbReference>
<sequence length="799" mass="89024">MLAQKTIAQETQCYHCGDELPKSPYVLDNKTFCCLGCQGVYQLLSSHDLSSYYAYNDVPGQTQKNGAQHFEYLDEPGIAANLLDYSDERVSVITLYIPAIHCSSCIWLLEHLHKIKPTILQSRIDFLKKQVVITYKNQELSLRQLVETLSAIGYEPLISLQDVVKKQKSDHSERNLITKIAVAGFCFGNVMLLSFPDYFGITNLDQEFKSFFGWLNLAFSVPVVFYSGRDYFISAWNNLKNGILNLDFPLALGIAVMFIRSIAEILTNTGAGFVDTLCGLVFFLLVGKWMQQHTYHHLSFERDYRSYFPVAVTLMEKGRERPIPLNELSVGDRILIRSNEIIPADAILLKGDAEMDFSFVTGESLPVKKVLGEVVYAGGRQLSGALELEVVKPVSQSYLTQLWNNEAFFGEKNRIRTFSDRASKYFSIVLLSIAIVAAAFWFFKGDTTKAIASFTAVLIIACPCALALSSPFTLAAVLSIFDKNKFYLKNTAVVEELARINTYVFDKTGTITNPDATGFSFEGRLSGEEKQLVNDLAKNSGHPLSRELVKWLDRPAKYSVVKYMEKVGRGITGTVNGNTLKLGSASFLGLEIAATAPGAVVHIVINEQYHGFFCAQQQWRPGFKDLIFKLGKDADLHLLSGDQEQDKQSLVPFFPRTQQMHFKQSPQNKLDYIVKLQSSNRKVLMFGDGLNDAGALKQSDLGIAVTDNINNFSPGCDAILDGASFHKIPQFIRQAKDAVKVIHMSFAISLTYNALGLYFAVQGMLSPLIAAVLMPISTVTIILFTSIAARLYARKNQLL</sequence>
<dbReference type="InterPro" id="IPR018303">
    <property type="entry name" value="ATPase_P-typ_P_site"/>
</dbReference>
<dbReference type="SUPFAM" id="SSF55008">
    <property type="entry name" value="HMA, heavy metal-associated domain"/>
    <property type="match status" value="1"/>
</dbReference>
<feature type="transmembrane region" description="Helical" evidence="13">
    <location>
        <begin position="211"/>
        <end position="232"/>
    </location>
</feature>
<feature type="domain" description="P-type ATPase A" evidence="14">
    <location>
        <begin position="309"/>
        <end position="403"/>
    </location>
</feature>
<dbReference type="GO" id="GO:0016887">
    <property type="term" value="F:ATP hydrolysis activity"/>
    <property type="evidence" value="ECO:0007669"/>
    <property type="project" value="InterPro"/>
</dbReference>
<keyword evidence="9" id="KW-1278">Translocase</keyword>
<evidence type="ECO:0000256" key="12">
    <source>
        <dbReference type="ARBA" id="ARBA00023136"/>
    </source>
</evidence>
<evidence type="ECO:0000256" key="11">
    <source>
        <dbReference type="ARBA" id="ARBA00023065"/>
    </source>
</evidence>
<dbReference type="PROSITE" id="PS00154">
    <property type="entry name" value="ATPASE_E1_E2"/>
    <property type="match status" value="1"/>
</dbReference>
<dbReference type="InterPro" id="IPR021993">
    <property type="entry name" value="ATPase-cat-bd"/>
</dbReference>
<evidence type="ECO:0000256" key="9">
    <source>
        <dbReference type="ARBA" id="ARBA00022967"/>
    </source>
</evidence>
<keyword evidence="11" id="KW-0406">Ion transport</keyword>
<evidence type="ECO:0000256" key="1">
    <source>
        <dbReference type="ARBA" id="ARBA00004651"/>
    </source>
</evidence>
<dbReference type="PRINTS" id="PR00943">
    <property type="entry name" value="CUATPASE"/>
</dbReference>
<dbReference type="SUPFAM" id="SSF81653">
    <property type="entry name" value="Calcium ATPase, transduction domain A"/>
    <property type="match status" value="1"/>
</dbReference>
<dbReference type="InterPro" id="IPR023299">
    <property type="entry name" value="ATPase_P-typ_cyto_dom_N"/>
</dbReference>
<proteinExistence type="inferred from homology"/>
<evidence type="ECO:0000256" key="6">
    <source>
        <dbReference type="ARBA" id="ARBA00022692"/>
    </source>
</evidence>
<dbReference type="Pfam" id="PF12156">
    <property type="entry name" value="ATPase-cat_bd"/>
    <property type="match status" value="1"/>
</dbReference>
<evidence type="ECO:0000256" key="5">
    <source>
        <dbReference type="ARBA" id="ARBA00022553"/>
    </source>
</evidence>
<feature type="transmembrane region" description="Helical" evidence="13">
    <location>
        <begin position="741"/>
        <end position="761"/>
    </location>
</feature>
<keyword evidence="4" id="KW-1003">Cell membrane</keyword>
<protein>
    <submittedName>
        <fullName evidence="16">ATPase</fullName>
    </submittedName>
</protein>
<keyword evidence="10 13" id="KW-1133">Transmembrane helix</keyword>
<keyword evidence="8" id="KW-0460">Magnesium</keyword>
<dbReference type="InterPro" id="IPR023214">
    <property type="entry name" value="HAD_sf"/>
</dbReference>
<name>A0A1D7QKD8_9SPHI</name>
<dbReference type="NCBIfam" id="TIGR01494">
    <property type="entry name" value="ATPase_P-type"/>
    <property type="match status" value="1"/>
</dbReference>
<dbReference type="RefSeq" id="WP_069380732.1">
    <property type="nucleotide sequence ID" value="NZ_CP017141.1"/>
</dbReference>
<feature type="transmembrane region" description="Helical" evidence="13">
    <location>
        <begin position="455"/>
        <end position="481"/>
    </location>
</feature>
<keyword evidence="12 13" id="KW-0472">Membrane</keyword>
<evidence type="ECO:0000259" key="15">
    <source>
        <dbReference type="Pfam" id="PF12156"/>
    </source>
</evidence>
<evidence type="ECO:0000256" key="7">
    <source>
        <dbReference type="ARBA" id="ARBA00022723"/>
    </source>
</evidence>
<dbReference type="InterPro" id="IPR023298">
    <property type="entry name" value="ATPase_P-typ_TM_dom_sf"/>
</dbReference>
<evidence type="ECO:0000313" key="17">
    <source>
        <dbReference type="Proteomes" id="UP000094313"/>
    </source>
</evidence>
<dbReference type="KEGG" id="psty:BFS30_18980"/>
<dbReference type="InterPro" id="IPR036163">
    <property type="entry name" value="HMA_dom_sf"/>
</dbReference>
<dbReference type="InterPro" id="IPR006121">
    <property type="entry name" value="HMA_dom"/>
</dbReference>
<dbReference type="SUPFAM" id="SSF56784">
    <property type="entry name" value="HAD-like"/>
    <property type="match status" value="1"/>
</dbReference>
<dbReference type="Gene3D" id="3.30.70.100">
    <property type="match status" value="1"/>
</dbReference>
<dbReference type="InterPro" id="IPR008250">
    <property type="entry name" value="ATPase_P-typ_transduc_dom_A_sf"/>
</dbReference>
<dbReference type="PANTHER" id="PTHR43520:SF5">
    <property type="entry name" value="CATION-TRANSPORTING P-TYPE ATPASE-RELATED"/>
    <property type="match status" value="1"/>
</dbReference>
<feature type="domain" description="Putative metal-binding" evidence="15">
    <location>
        <begin position="12"/>
        <end position="82"/>
    </location>
</feature>
<feature type="transmembrane region" description="Helical" evidence="13">
    <location>
        <begin position="767"/>
        <end position="793"/>
    </location>
</feature>
<evidence type="ECO:0000313" key="16">
    <source>
        <dbReference type="EMBL" id="AOM79069.1"/>
    </source>
</evidence>
<dbReference type="GO" id="GO:0055070">
    <property type="term" value="P:copper ion homeostasis"/>
    <property type="evidence" value="ECO:0007669"/>
    <property type="project" value="TreeGrafter"/>
</dbReference>
<dbReference type="InterPro" id="IPR036412">
    <property type="entry name" value="HAD-like_sf"/>
</dbReference>
<dbReference type="GO" id="GO:0043682">
    <property type="term" value="F:P-type divalent copper transporter activity"/>
    <property type="evidence" value="ECO:0007669"/>
    <property type="project" value="TreeGrafter"/>
</dbReference>
<dbReference type="InterPro" id="IPR001757">
    <property type="entry name" value="P_typ_ATPase"/>
</dbReference>
<dbReference type="Proteomes" id="UP000094313">
    <property type="component" value="Chromosome"/>
</dbReference>
<gene>
    <name evidence="16" type="ORF">BFS30_18980</name>
</gene>
<keyword evidence="3" id="KW-0813">Transport</keyword>
<keyword evidence="7" id="KW-0479">Metal-binding</keyword>
<dbReference type="GO" id="GO:0005886">
    <property type="term" value="C:plasma membrane"/>
    <property type="evidence" value="ECO:0007669"/>
    <property type="project" value="UniProtKB-SubCell"/>
</dbReference>
<evidence type="ECO:0000256" key="4">
    <source>
        <dbReference type="ARBA" id="ARBA00022475"/>
    </source>
</evidence>
<evidence type="ECO:0000256" key="8">
    <source>
        <dbReference type="ARBA" id="ARBA00022842"/>
    </source>
</evidence>
<dbReference type="Gene3D" id="3.40.1110.10">
    <property type="entry name" value="Calcium-transporting ATPase, cytoplasmic domain N"/>
    <property type="match status" value="1"/>
</dbReference>
<dbReference type="EMBL" id="CP017141">
    <property type="protein sequence ID" value="AOM79069.1"/>
    <property type="molecule type" value="Genomic_DNA"/>
</dbReference>
<dbReference type="OrthoDB" id="9770315at2"/>
<dbReference type="GO" id="GO:0005524">
    <property type="term" value="F:ATP binding"/>
    <property type="evidence" value="ECO:0007669"/>
    <property type="project" value="InterPro"/>
</dbReference>
<dbReference type="SUPFAM" id="SSF81665">
    <property type="entry name" value="Calcium ATPase, transmembrane domain M"/>
    <property type="match status" value="1"/>
</dbReference>
<feature type="transmembrane region" description="Helical" evidence="13">
    <location>
        <begin position="269"/>
        <end position="287"/>
    </location>
</feature>
<accession>A0A1D7QKD8</accession>
<evidence type="ECO:0000256" key="13">
    <source>
        <dbReference type="SAM" id="Phobius"/>
    </source>
</evidence>
<feature type="transmembrane region" description="Helical" evidence="13">
    <location>
        <begin position="425"/>
        <end position="443"/>
    </location>
</feature>
<keyword evidence="6 13" id="KW-0812">Transmembrane</keyword>
<dbReference type="PANTHER" id="PTHR43520">
    <property type="entry name" value="ATP7, ISOFORM B"/>
    <property type="match status" value="1"/>
</dbReference>
<dbReference type="Gene3D" id="2.70.150.10">
    <property type="entry name" value="Calcium-transporting ATPase, cytoplasmic transduction domain A"/>
    <property type="match status" value="1"/>
</dbReference>
<dbReference type="Pfam" id="PF00122">
    <property type="entry name" value="E1-E2_ATPase"/>
    <property type="match status" value="1"/>
</dbReference>
<dbReference type="Pfam" id="PF00702">
    <property type="entry name" value="Hydrolase"/>
    <property type="match status" value="1"/>
</dbReference>
<evidence type="ECO:0000256" key="10">
    <source>
        <dbReference type="ARBA" id="ARBA00022989"/>
    </source>
</evidence>
<dbReference type="InterPro" id="IPR059000">
    <property type="entry name" value="ATPase_P-type_domA"/>
</dbReference>
<keyword evidence="17" id="KW-1185">Reference proteome</keyword>
<dbReference type="GO" id="GO:0005507">
    <property type="term" value="F:copper ion binding"/>
    <property type="evidence" value="ECO:0007669"/>
    <property type="project" value="TreeGrafter"/>
</dbReference>
<feature type="transmembrane region" description="Helical" evidence="13">
    <location>
        <begin position="176"/>
        <end position="199"/>
    </location>
</feature>
<evidence type="ECO:0000259" key="14">
    <source>
        <dbReference type="Pfam" id="PF00122"/>
    </source>
</evidence>